<reference evidence="1" key="1">
    <citation type="journal article" date="2020" name="Cell">
        <title>Large-Scale Comparative Analyses of Tick Genomes Elucidate Their Genetic Diversity and Vector Capacities.</title>
        <authorList>
            <consortium name="Tick Genome and Microbiome Consortium (TIGMIC)"/>
            <person name="Jia N."/>
            <person name="Wang J."/>
            <person name="Shi W."/>
            <person name="Du L."/>
            <person name="Sun Y."/>
            <person name="Zhan W."/>
            <person name="Jiang J.F."/>
            <person name="Wang Q."/>
            <person name="Zhang B."/>
            <person name="Ji P."/>
            <person name="Bell-Sakyi L."/>
            <person name="Cui X.M."/>
            <person name="Yuan T.T."/>
            <person name="Jiang B.G."/>
            <person name="Yang W.F."/>
            <person name="Lam T.T."/>
            <person name="Chang Q.C."/>
            <person name="Ding S.J."/>
            <person name="Wang X.J."/>
            <person name="Zhu J.G."/>
            <person name="Ruan X.D."/>
            <person name="Zhao L."/>
            <person name="Wei J.T."/>
            <person name="Ye R.Z."/>
            <person name="Que T.C."/>
            <person name="Du C.H."/>
            <person name="Zhou Y.H."/>
            <person name="Cheng J.X."/>
            <person name="Dai P.F."/>
            <person name="Guo W.B."/>
            <person name="Han X.H."/>
            <person name="Huang E.J."/>
            <person name="Li L.F."/>
            <person name="Wei W."/>
            <person name="Gao Y.C."/>
            <person name="Liu J.Z."/>
            <person name="Shao H.Z."/>
            <person name="Wang X."/>
            <person name="Wang C.C."/>
            <person name="Yang T.C."/>
            <person name="Huo Q.B."/>
            <person name="Li W."/>
            <person name="Chen H.Y."/>
            <person name="Chen S.E."/>
            <person name="Zhou L.G."/>
            <person name="Ni X.B."/>
            <person name="Tian J.H."/>
            <person name="Sheng Y."/>
            <person name="Liu T."/>
            <person name="Pan Y.S."/>
            <person name="Xia L.Y."/>
            <person name="Li J."/>
            <person name="Zhao F."/>
            <person name="Cao W.C."/>
        </authorList>
    </citation>
    <scope>NUCLEOTIDE SEQUENCE</scope>
    <source>
        <strain evidence="1">Rmic-2018</strain>
    </source>
</reference>
<gene>
    <name evidence="1" type="ORF">HPB51_014992</name>
</gene>
<accession>A0A9J6DH25</accession>
<dbReference type="Proteomes" id="UP000821866">
    <property type="component" value="Chromosome 7"/>
</dbReference>
<dbReference type="EMBL" id="JABSTU010000009">
    <property type="protein sequence ID" value="KAH8021323.1"/>
    <property type="molecule type" value="Genomic_DNA"/>
</dbReference>
<proteinExistence type="predicted"/>
<reference evidence="1" key="2">
    <citation type="submission" date="2021-09" db="EMBL/GenBank/DDBJ databases">
        <authorList>
            <person name="Jia N."/>
            <person name="Wang J."/>
            <person name="Shi W."/>
            <person name="Du L."/>
            <person name="Sun Y."/>
            <person name="Zhan W."/>
            <person name="Jiang J."/>
            <person name="Wang Q."/>
            <person name="Zhang B."/>
            <person name="Ji P."/>
            <person name="Sakyi L.B."/>
            <person name="Cui X."/>
            <person name="Yuan T."/>
            <person name="Jiang B."/>
            <person name="Yang W."/>
            <person name="Lam T.T.-Y."/>
            <person name="Chang Q."/>
            <person name="Ding S."/>
            <person name="Wang X."/>
            <person name="Zhu J."/>
            <person name="Ruan X."/>
            <person name="Zhao L."/>
            <person name="Wei J."/>
            <person name="Que T."/>
            <person name="Du C."/>
            <person name="Cheng J."/>
            <person name="Dai P."/>
            <person name="Han X."/>
            <person name="Huang E."/>
            <person name="Gao Y."/>
            <person name="Liu J."/>
            <person name="Shao H."/>
            <person name="Ye R."/>
            <person name="Li L."/>
            <person name="Wei W."/>
            <person name="Wang X."/>
            <person name="Wang C."/>
            <person name="Huo Q."/>
            <person name="Li W."/>
            <person name="Guo W."/>
            <person name="Chen H."/>
            <person name="Chen S."/>
            <person name="Zhou L."/>
            <person name="Zhou L."/>
            <person name="Ni X."/>
            <person name="Tian J."/>
            <person name="Zhou Y."/>
            <person name="Sheng Y."/>
            <person name="Liu T."/>
            <person name="Pan Y."/>
            <person name="Xia L."/>
            <person name="Li J."/>
            <person name="Zhao F."/>
            <person name="Cao W."/>
        </authorList>
    </citation>
    <scope>NUCLEOTIDE SEQUENCE</scope>
    <source>
        <strain evidence="1">Rmic-2018</strain>
        <tissue evidence="1">Larvae</tissue>
    </source>
</reference>
<sequence length="186" mass="20355">MPAAQSCPAASHSCWLLLADKDKRSTNARGKNRRGGSPDVNSTVGELLHRWDCLTRFGRRQTCLAAHLRGRFKVNARPLAAGAGASAQRENRWRHCRASFSARRPRRTAAQTSSWRTVRDCKHGHGAGQASSYYFQRSPFPRTPSLTGFPMTSALKVVCKSVAFCAAATTERRGGACVVCMCATTR</sequence>
<evidence type="ECO:0000313" key="1">
    <source>
        <dbReference type="EMBL" id="KAH8021323.1"/>
    </source>
</evidence>
<protein>
    <submittedName>
        <fullName evidence="1">Uncharacterized protein</fullName>
    </submittedName>
</protein>
<name>A0A9J6DH25_RHIMP</name>
<comment type="caution">
    <text evidence="1">The sequence shown here is derived from an EMBL/GenBank/DDBJ whole genome shotgun (WGS) entry which is preliminary data.</text>
</comment>
<organism evidence="1 2">
    <name type="scientific">Rhipicephalus microplus</name>
    <name type="common">Cattle tick</name>
    <name type="synonym">Boophilus microplus</name>
    <dbReference type="NCBI Taxonomy" id="6941"/>
    <lineage>
        <taxon>Eukaryota</taxon>
        <taxon>Metazoa</taxon>
        <taxon>Ecdysozoa</taxon>
        <taxon>Arthropoda</taxon>
        <taxon>Chelicerata</taxon>
        <taxon>Arachnida</taxon>
        <taxon>Acari</taxon>
        <taxon>Parasitiformes</taxon>
        <taxon>Ixodida</taxon>
        <taxon>Ixodoidea</taxon>
        <taxon>Ixodidae</taxon>
        <taxon>Rhipicephalinae</taxon>
        <taxon>Rhipicephalus</taxon>
        <taxon>Boophilus</taxon>
    </lineage>
</organism>
<keyword evidence="2" id="KW-1185">Reference proteome</keyword>
<evidence type="ECO:0000313" key="2">
    <source>
        <dbReference type="Proteomes" id="UP000821866"/>
    </source>
</evidence>
<dbReference type="AlphaFoldDB" id="A0A9J6DH25"/>